<dbReference type="GO" id="GO:0006355">
    <property type="term" value="P:regulation of DNA-templated transcription"/>
    <property type="evidence" value="ECO:0007669"/>
    <property type="project" value="InterPro"/>
</dbReference>
<dbReference type="InterPro" id="IPR001789">
    <property type="entry name" value="Sig_transdc_resp-reg_receiver"/>
</dbReference>
<feature type="modified residue" description="4-aspartylphosphate" evidence="3">
    <location>
        <position position="69"/>
    </location>
</feature>
<dbReference type="PROSITE" id="PS50043">
    <property type="entry name" value="HTH_LUXR_2"/>
    <property type="match status" value="1"/>
</dbReference>
<dbReference type="PROSITE" id="PS00622">
    <property type="entry name" value="HTH_LUXR_1"/>
    <property type="match status" value="1"/>
</dbReference>
<feature type="domain" description="HTH luxR-type" evidence="4">
    <location>
        <begin position="157"/>
        <end position="222"/>
    </location>
</feature>
<evidence type="ECO:0000256" key="2">
    <source>
        <dbReference type="ARBA" id="ARBA00023125"/>
    </source>
</evidence>
<evidence type="ECO:0000313" key="7">
    <source>
        <dbReference type="Proteomes" id="UP000248330"/>
    </source>
</evidence>
<dbReference type="SMART" id="SM00448">
    <property type="entry name" value="REC"/>
    <property type="match status" value="1"/>
</dbReference>
<dbReference type="Pfam" id="PF00072">
    <property type="entry name" value="Response_reg"/>
    <property type="match status" value="1"/>
</dbReference>
<keyword evidence="1 3" id="KW-0597">Phosphoprotein</keyword>
<dbReference type="SUPFAM" id="SSF46894">
    <property type="entry name" value="C-terminal effector domain of the bipartite response regulators"/>
    <property type="match status" value="1"/>
</dbReference>
<evidence type="ECO:0000256" key="3">
    <source>
        <dbReference type="PROSITE-ProRule" id="PRU00169"/>
    </source>
</evidence>
<dbReference type="PANTHER" id="PTHR45566:SF1">
    <property type="entry name" value="HTH-TYPE TRANSCRIPTIONAL REGULATOR YHJB-RELATED"/>
    <property type="match status" value="1"/>
</dbReference>
<organism evidence="6 7">
    <name type="scientific">Sinimarinibacterium flocculans</name>
    <dbReference type="NCBI Taxonomy" id="985250"/>
    <lineage>
        <taxon>Bacteria</taxon>
        <taxon>Pseudomonadati</taxon>
        <taxon>Pseudomonadota</taxon>
        <taxon>Gammaproteobacteria</taxon>
        <taxon>Nevskiales</taxon>
        <taxon>Nevskiaceae</taxon>
        <taxon>Sinimarinibacterium</taxon>
    </lineage>
</organism>
<name>A0A318EFZ4_9GAMM</name>
<evidence type="ECO:0000259" key="5">
    <source>
        <dbReference type="PROSITE" id="PS50110"/>
    </source>
</evidence>
<dbReference type="PRINTS" id="PR00038">
    <property type="entry name" value="HTHLUXR"/>
</dbReference>
<dbReference type="SMART" id="SM00421">
    <property type="entry name" value="HTH_LUXR"/>
    <property type="match status" value="1"/>
</dbReference>
<sequence>MGDAGVGGYTRAMNAQTVIVADDHPLFRAALVQALRRLLPDATLREVADFDALRDGVGDGSEVDLVLLDLQMPGAQGFSSLLFLRGEYPDIPVVVVSGREEPTVIRRALDFGASGYIPKSCGFEQIAAALEAVLAGGIWTPPQLADAPPPADAERELAQRIASLSPQQHRVFMMLADGRLNKQIAFELGVMEATVKAHMTAILNKLGFIRRTQAALLAQRLRDVEEASLQVPDDVEP</sequence>
<comment type="caution">
    <text evidence="6">The sequence shown here is derived from an EMBL/GenBank/DDBJ whole genome shotgun (WGS) entry which is preliminary data.</text>
</comment>
<dbReference type="InterPro" id="IPR051015">
    <property type="entry name" value="EvgA-like"/>
</dbReference>
<accession>A0A318EFZ4</accession>
<dbReference type="EMBL" id="QICN01000003">
    <property type="protein sequence ID" value="PXV69715.1"/>
    <property type="molecule type" value="Genomic_DNA"/>
</dbReference>
<evidence type="ECO:0000313" key="6">
    <source>
        <dbReference type="EMBL" id="PXV69715.1"/>
    </source>
</evidence>
<dbReference type="InterPro" id="IPR016032">
    <property type="entry name" value="Sig_transdc_resp-reg_C-effctor"/>
</dbReference>
<dbReference type="Proteomes" id="UP000248330">
    <property type="component" value="Unassembled WGS sequence"/>
</dbReference>
<dbReference type="PROSITE" id="PS50110">
    <property type="entry name" value="RESPONSE_REGULATORY"/>
    <property type="match status" value="1"/>
</dbReference>
<dbReference type="AlphaFoldDB" id="A0A318EFZ4"/>
<dbReference type="GO" id="GO:0003677">
    <property type="term" value="F:DNA binding"/>
    <property type="evidence" value="ECO:0007669"/>
    <property type="project" value="UniProtKB-KW"/>
</dbReference>
<dbReference type="CDD" id="cd06170">
    <property type="entry name" value="LuxR_C_like"/>
    <property type="match status" value="1"/>
</dbReference>
<dbReference type="Pfam" id="PF00196">
    <property type="entry name" value="GerE"/>
    <property type="match status" value="1"/>
</dbReference>
<reference evidence="6 7" key="1">
    <citation type="submission" date="2018-04" db="EMBL/GenBank/DDBJ databases">
        <title>Genomic Encyclopedia of Type Strains, Phase IV (KMG-IV): sequencing the most valuable type-strain genomes for metagenomic binning, comparative biology and taxonomic classification.</title>
        <authorList>
            <person name="Goeker M."/>
        </authorList>
    </citation>
    <scope>NUCLEOTIDE SEQUENCE [LARGE SCALE GENOMIC DNA]</scope>
    <source>
        <strain evidence="6 7">DSM 104150</strain>
    </source>
</reference>
<dbReference type="CDD" id="cd17535">
    <property type="entry name" value="REC_NarL-like"/>
    <property type="match status" value="1"/>
</dbReference>
<proteinExistence type="predicted"/>
<dbReference type="Gene3D" id="3.40.50.2300">
    <property type="match status" value="1"/>
</dbReference>
<dbReference type="InterPro" id="IPR058245">
    <property type="entry name" value="NreC/VraR/RcsB-like_REC"/>
</dbReference>
<gene>
    <name evidence="6" type="ORF">C8D93_103291</name>
</gene>
<dbReference type="PANTHER" id="PTHR45566">
    <property type="entry name" value="HTH-TYPE TRANSCRIPTIONAL REGULATOR YHJB-RELATED"/>
    <property type="match status" value="1"/>
</dbReference>
<dbReference type="SUPFAM" id="SSF52172">
    <property type="entry name" value="CheY-like"/>
    <property type="match status" value="1"/>
</dbReference>
<evidence type="ECO:0000256" key="1">
    <source>
        <dbReference type="ARBA" id="ARBA00022553"/>
    </source>
</evidence>
<keyword evidence="2" id="KW-0238">DNA-binding</keyword>
<feature type="domain" description="Response regulatory" evidence="5">
    <location>
        <begin position="17"/>
        <end position="134"/>
    </location>
</feature>
<dbReference type="InterPro" id="IPR011006">
    <property type="entry name" value="CheY-like_superfamily"/>
</dbReference>
<keyword evidence="7" id="KW-1185">Reference proteome</keyword>
<evidence type="ECO:0000259" key="4">
    <source>
        <dbReference type="PROSITE" id="PS50043"/>
    </source>
</evidence>
<dbReference type="GO" id="GO:0000160">
    <property type="term" value="P:phosphorelay signal transduction system"/>
    <property type="evidence" value="ECO:0007669"/>
    <property type="project" value="InterPro"/>
</dbReference>
<protein>
    <submittedName>
        <fullName evidence="6">LuxR family two component transcriptional regulator</fullName>
    </submittedName>
</protein>
<dbReference type="InterPro" id="IPR000792">
    <property type="entry name" value="Tscrpt_reg_LuxR_C"/>
</dbReference>